<accession>A0A9W6SR20</accession>
<dbReference type="EMBL" id="BSTX01000004">
    <property type="protein sequence ID" value="GLZ80297.1"/>
    <property type="molecule type" value="Genomic_DNA"/>
</dbReference>
<proteinExistence type="predicted"/>
<organism evidence="1 2">
    <name type="scientific">Actinorhabdospora filicis</name>
    <dbReference type="NCBI Taxonomy" id="1785913"/>
    <lineage>
        <taxon>Bacteria</taxon>
        <taxon>Bacillati</taxon>
        <taxon>Actinomycetota</taxon>
        <taxon>Actinomycetes</taxon>
        <taxon>Micromonosporales</taxon>
        <taxon>Micromonosporaceae</taxon>
        <taxon>Actinorhabdospora</taxon>
    </lineage>
</organism>
<evidence type="ECO:0000313" key="1">
    <source>
        <dbReference type="EMBL" id="GLZ80297.1"/>
    </source>
</evidence>
<reference evidence="1" key="1">
    <citation type="submission" date="2023-03" db="EMBL/GenBank/DDBJ databases">
        <title>Actinorhabdospora filicis NBRC 111898.</title>
        <authorList>
            <person name="Ichikawa N."/>
            <person name="Sato H."/>
            <person name="Tonouchi N."/>
        </authorList>
    </citation>
    <scope>NUCLEOTIDE SEQUENCE</scope>
    <source>
        <strain evidence="1">NBRC 111898</strain>
    </source>
</reference>
<keyword evidence="2" id="KW-1185">Reference proteome</keyword>
<sequence>MSTEERGGARWRRRWSAFVADRREALRARSGTDPVEDLMPDTVLDRPWMDPPSVRSGRRGRELMRRLRALLRGRVPSALLPLAALALTLSS</sequence>
<gene>
    <name evidence="1" type="ORF">Afil01_51040</name>
</gene>
<dbReference type="Proteomes" id="UP001165079">
    <property type="component" value="Unassembled WGS sequence"/>
</dbReference>
<protein>
    <submittedName>
        <fullName evidence="1">Uncharacterized protein</fullName>
    </submittedName>
</protein>
<evidence type="ECO:0000313" key="2">
    <source>
        <dbReference type="Proteomes" id="UP001165079"/>
    </source>
</evidence>
<comment type="caution">
    <text evidence="1">The sequence shown here is derived from an EMBL/GenBank/DDBJ whole genome shotgun (WGS) entry which is preliminary data.</text>
</comment>
<name>A0A9W6SR20_9ACTN</name>
<dbReference type="AlphaFoldDB" id="A0A9W6SR20"/>
<dbReference type="RefSeq" id="WP_285665451.1">
    <property type="nucleotide sequence ID" value="NZ_BSTX01000004.1"/>
</dbReference>